<reference evidence="1" key="1">
    <citation type="submission" date="2013-11" db="EMBL/GenBank/DDBJ databases">
        <title>The Genome Sequence of Phytophthora parasitica CJ05E6.</title>
        <authorList>
            <consortium name="The Broad Institute Genomics Platform"/>
            <person name="Russ C."/>
            <person name="Tyler B."/>
            <person name="Panabieres F."/>
            <person name="Shan W."/>
            <person name="Tripathy S."/>
            <person name="Grunwald N."/>
            <person name="Machado M."/>
            <person name="Johnson C.S."/>
            <person name="Arredondo F."/>
            <person name="Hong C."/>
            <person name="Coffey M."/>
            <person name="Young S.K."/>
            <person name="Zeng Q."/>
            <person name="Gargeya S."/>
            <person name="Fitzgerald M."/>
            <person name="Abouelleil A."/>
            <person name="Alvarado L."/>
            <person name="Chapman S.B."/>
            <person name="Gainer-Dewar J."/>
            <person name="Goldberg J."/>
            <person name="Griggs A."/>
            <person name="Gujja S."/>
            <person name="Hansen M."/>
            <person name="Howarth C."/>
            <person name="Imamovic A."/>
            <person name="Ireland A."/>
            <person name="Larimer J."/>
            <person name="McCowan C."/>
            <person name="Murphy C."/>
            <person name="Pearson M."/>
            <person name="Poon T.W."/>
            <person name="Priest M."/>
            <person name="Roberts A."/>
            <person name="Saif S."/>
            <person name="Shea T."/>
            <person name="Sykes S."/>
            <person name="Wortman J."/>
            <person name="Nusbaum C."/>
            <person name="Birren B."/>
        </authorList>
    </citation>
    <scope>NUCLEOTIDE SEQUENCE [LARGE SCALE GENOMIC DNA]</scope>
    <source>
        <strain evidence="1">CJ05E6</strain>
    </source>
</reference>
<dbReference type="Proteomes" id="UP000053864">
    <property type="component" value="Unassembled WGS sequence"/>
</dbReference>
<evidence type="ECO:0000313" key="1">
    <source>
        <dbReference type="EMBL" id="ETL27154.1"/>
    </source>
</evidence>
<organism evidence="1">
    <name type="scientific">Phytophthora nicotianae</name>
    <name type="common">Potato buckeye rot agent</name>
    <name type="synonym">Phytophthora parasitica</name>
    <dbReference type="NCBI Taxonomy" id="4792"/>
    <lineage>
        <taxon>Eukaryota</taxon>
        <taxon>Sar</taxon>
        <taxon>Stramenopiles</taxon>
        <taxon>Oomycota</taxon>
        <taxon>Peronosporomycetes</taxon>
        <taxon>Peronosporales</taxon>
        <taxon>Peronosporaceae</taxon>
        <taxon>Phytophthora</taxon>
    </lineage>
</organism>
<gene>
    <name evidence="1" type="ORF">L916_19275</name>
</gene>
<dbReference type="Gene3D" id="3.40.50.300">
    <property type="entry name" value="P-loop containing nucleotide triphosphate hydrolases"/>
    <property type="match status" value="1"/>
</dbReference>
<evidence type="ECO:0008006" key="2">
    <source>
        <dbReference type="Google" id="ProtNLM"/>
    </source>
</evidence>
<dbReference type="InterPro" id="IPR027417">
    <property type="entry name" value="P-loop_NTPase"/>
</dbReference>
<accession>W2HYY2</accession>
<dbReference type="AlphaFoldDB" id="W2HYY2"/>
<name>W2HYY2_PHYNI</name>
<proteinExistence type="predicted"/>
<dbReference type="EMBL" id="KI676043">
    <property type="protein sequence ID" value="ETL27154.1"/>
    <property type="molecule type" value="Genomic_DNA"/>
</dbReference>
<protein>
    <recommendedName>
        <fullName evidence="2">ABC transporter domain-containing protein</fullName>
    </recommendedName>
</protein>
<sequence length="40" mass="4489">MTIRENILFGHAFDHNKYQNVLDVCGLLPDLQQFPGGDAT</sequence>